<dbReference type="OrthoDB" id="4590361at2759"/>
<dbReference type="AlphaFoldDB" id="G0SGU3"/>
<name>G0SGU3_CHATD</name>
<keyword evidence="4" id="KW-1185">Reference proteome</keyword>
<dbReference type="PANTHER" id="PTHR24148:SF64">
    <property type="entry name" value="HETEROKARYON INCOMPATIBILITY DOMAIN-CONTAINING PROTEIN"/>
    <property type="match status" value="1"/>
</dbReference>
<protein>
    <recommendedName>
        <fullName evidence="2">Heterokaryon incompatibility domain-containing protein</fullName>
    </recommendedName>
</protein>
<reference evidence="3 4" key="1">
    <citation type="journal article" date="2011" name="Cell">
        <title>Insight into structure and assembly of the nuclear pore complex by utilizing the genome of a eukaryotic thermophile.</title>
        <authorList>
            <person name="Amlacher S."/>
            <person name="Sarges P."/>
            <person name="Flemming D."/>
            <person name="van Noort V."/>
            <person name="Kunze R."/>
            <person name="Devos D.P."/>
            <person name="Arumugam M."/>
            <person name="Bork P."/>
            <person name="Hurt E."/>
        </authorList>
    </citation>
    <scope>NUCLEOTIDE SEQUENCE [LARGE SCALE GENOMIC DNA]</scope>
    <source>
        <strain evidence="4">DSM 1495 / CBS 144.50 / IMI 039719</strain>
    </source>
</reference>
<dbReference type="HOGENOM" id="CLU_520733_0_0_1"/>
<evidence type="ECO:0000313" key="4">
    <source>
        <dbReference type="Proteomes" id="UP000008066"/>
    </source>
</evidence>
<dbReference type="EMBL" id="GL988047">
    <property type="protein sequence ID" value="EGS17432.1"/>
    <property type="molecule type" value="Genomic_DNA"/>
</dbReference>
<feature type="region of interest" description="Disordered" evidence="1">
    <location>
        <begin position="487"/>
        <end position="523"/>
    </location>
</feature>
<accession>G0SGU3</accession>
<dbReference type="InterPro" id="IPR052895">
    <property type="entry name" value="HetReg/Transcr_Mod"/>
</dbReference>
<gene>
    <name evidence="3" type="ORF">CTHT_0067580</name>
</gene>
<dbReference type="InterPro" id="IPR010730">
    <property type="entry name" value="HET"/>
</dbReference>
<feature type="domain" description="Heterokaryon incompatibility" evidence="2">
    <location>
        <begin position="84"/>
        <end position="304"/>
    </location>
</feature>
<feature type="region of interest" description="Disordered" evidence="1">
    <location>
        <begin position="234"/>
        <end position="258"/>
    </location>
</feature>
<dbReference type="RefSeq" id="XP_006697050.1">
    <property type="nucleotide sequence ID" value="XM_006696987.1"/>
</dbReference>
<dbReference type="KEGG" id="cthr:CTHT_0067580"/>
<dbReference type="GeneID" id="18260796"/>
<dbReference type="OMA" id="EHIMKAN"/>
<feature type="compositionally biased region" description="Basic and acidic residues" evidence="1">
    <location>
        <begin position="241"/>
        <end position="257"/>
    </location>
</feature>
<dbReference type="Pfam" id="PF06985">
    <property type="entry name" value="HET"/>
    <property type="match status" value="1"/>
</dbReference>
<sequence>MKTSPTSSNQVPNFSSSYAPLTPACKEIRLLWLIVPIKEQTSAPKSCCSVETSNNTFSNEDDSGDDIPIHTTLETVSLLDNPAYMALSYTWVDPFANYQPRSSRKPYILLNGQHVEVRPNLYDFFRNMQRHIQTGSCDNPCGHHLRSLLRRLAQEGSEEKGVVRLPLWVDALCINQSDILERNSQVMLMGDIYRGAAAVISWLGEHRKLTRGLRTISELARRWRGYVEEIEQKKKYRKRSRREEDTSPPMAERDAKPEAVPGLDEQVIQFMRSTRDIWHNEQTLISLLRVFHTKYWRRIWIVQEMVLANPESHIFMTGPGPHMASISDMRVMIICLTNFWRLLTSSITTVANEGNQEDEEKRDVLIMWKLKDTISFEVYQWWVLHKLQRGEQTPSLMFVLNTAFGHDTTEPLDAVYGLLNLLPPDCGIVPDYQRSVRDVYIDWAVRTMRECGNLNLLTWIWSKKKSGPDFGLPSWVPDLFNSKSRIEMRDSDWDKPKGPKNTRNDSSSSRPALFGSVSAVMAP</sequence>
<feature type="compositionally biased region" description="Basic and acidic residues" evidence="1">
    <location>
        <begin position="487"/>
        <end position="497"/>
    </location>
</feature>
<evidence type="ECO:0000256" key="1">
    <source>
        <dbReference type="SAM" id="MobiDB-lite"/>
    </source>
</evidence>
<proteinExistence type="predicted"/>
<evidence type="ECO:0000259" key="2">
    <source>
        <dbReference type="Pfam" id="PF06985"/>
    </source>
</evidence>
<dbReference type="Proteomes" id="UP000008066">
    <property type="component" value="Unassembled WGS sequence"/>
</dbReference>
<dbReference type="PANTHER" id="PTHR24148">
    <property type="entry name" value="ANKYRIN REPEAT DOMAIN-CONTAINING PROTEIN 39 HOMOLOG-RELATED"/>
    <property type="match status" value="1"/>
</dbReference>
<dbReference type="eggNOG" id="ENOG502R99U">
    <property type="taxonomic scope" value="Eukaryota"/>
</dbReference>
<evidence type="ECO:0000313" key="3">
    <source>
        <dbReference type="EMBL" id="EGS17432.1"/>
    </source>
</evidence>
<organism evidence="4">
    <name type="scientific">Chaetomium thermophilum (strain DSM 1495 / CBS 144.50 / IMI 039719)</name>
    <name type="common">Thermochaetoides thermophila</name>
    <dbReference type="NCBI Taxonomy" id="759272"/>
    <lineage>
        <taxon>Eukaryota</taxon>
        <taxon>Fungi</taxon>
        <taxon>Dikarya</taxon>
        <taxon>Ascomycota</taxon>
        <taxon>Pezizomycotina</taxon>
        <taxon>Sordariomycetes</taxon>
        <taxon>Sordariomycetidae</taxon>
        <taxon>Sordariales</taxon>
        <taxon>Chaetomiaceae</taxon>
        <taxon>Thermochaetoides</taxon>
    </lineage>
</organism>